<evidence type="ECO:0000313" key="3">
    <source>
        <dbReference type="EMBL" id="QDU11994.1"/>
    </source>
</evidence>
<evidence type="ECO:0000256" key="2">
    <source>
        <dbReference type="SAM" id="SignalP"/>
    </source>
</evidence>
<sequence precursor="true">MRKQLHLTIFCSMLCVLPMTGCQMAGGDGPITSTLGFRDVPKQSEPPVQSEEEIESEMAESITDE</sequence>
<keyword evidence="4" id="KW-1185">Reference proteome</keyword>
<proteinExistence type="predicted"/>
<keyword evidence="2" id="KW-0732">Signal</keyword>
<evidence type="ECO:0000256" key="1">
    <source>
        <dbReference type="SAM" id="MobiDB-lite"/>
    </source>
</evidence>
<reference evidence="3 4" key="1">
    <citation type="submission" date="2019-03" db="EMBL/GenBank/DDBJ databases">
        <title>Deep-cultivation of Planctomycetes and their phenomic and genomic characterization uncovers novel biology.</title>
        <authorList>
            <person name="Wiegand S."/>
            <person name="Jogler M."/>
            <person name="Boedeker C."/>
            <person name="Pinto D."/>
            <person name="Vollmers J."/>
            <person name="Rivas-Marin E."/>
            <person name="Kohn T."/>
            <person name="Peeters S.H."/>
            <person name="Heuer A."/>
            <person name="Rast P."/>
            <person name="Oberbeckmann S."/>
            <person name="Bunk B."/>
            <person name="Jeske O."/>
            <person name="Meyerdierks A."/>
            <person name="Storesund J.E."/>
            <person name="Kallscheuer N."/>
            <person name="Luecker S."/>
            <person name="Lage O.M."/>
            <person name="Pohl T."/>
            <person name="Merkel B.J."/>
            <person name="Hornburger P."/>
            <person name="Mueller R.-W."/>
            <person name="Bruemmer F."/>
            <person name="Labrenz M."/>
            <person name="Spormann A.M."/>
            <person name="Op den Camp H."/>
            <person name="Overmann J."/>
            <person name="Amann R."/>
            <person name="Jetten M.S.M."/>
            <person name="Mascher T."/>
            <person name="Medema M.H."/>
            <person name="Devos D.P."/>
            <person name="Kaster A.-K."/>
            <person name="Ovreas L."/>
            <person name="Rohde M."/>
            <person name="Galperin M.Y."/>
            <person name="Jogler C."/>
        </authorList>
    </citation>
    <scope>NUCLEOTIDE SEQUENCE [LARGE SCALE GENOMIC DNA]</scope>
    <source>
        <strain evidence="3 4">V202</strain>
    </source>
</reference>
<evidence type="ECO:0000313" key="4">
    <source>
        <dbReference type="Proteomes" id="UP000318384"/>
    </source>
</evidence>
<dbReference type="OrthoDB" id="290471at2"/>
<feature type="region of interest" description="Disordered" evidence="1">
    <location>
        <begin position="38"/>
        <end position="65"/>
    </location>
</feature>
<evidence type="ECO:0008006" key="5">
    <source>
        <dbReference type="Google" id="ProtNLM"/>
    </source>
</evidence>
<name>A0A517X3A8_9PLAN</name>
<dbReference type="EMBL" id="CP037422">
    <property type="protein sequence ID" value="QDU11994.1"/>
    <property type="molecule type" value="Genomic_DNA"/>
</dbReference>
<feature type="signal peptide" evidence="2">
    <location>
        <begin position="1"/>
        <end position="25"/>
    </location>
</feature>
<dbReference type="Proteomes" id="UP000318384">
    <property type="component" value="Chromosome"/>
</dbReference>
<gene>
    <name evidence="3" type="ORF">V202x_54190</name>
</gene>
<accession>A0A517X3A8</accession>
<feature type="compositionally biased region" description="Acidic residues" evidence="1">
    <location>
        <begin position="50"/>
        <end position="65"/>
    </location>
</feature>
<feature type="chain" id="PRO_5022121151" description="Secreted protein" evidence="2">
    <location>
        <begin position="26"/>
        <end position="65"/>
    </location>
</feature>
<dbReference type="AlphaFoldDB" id="A0A517X3A8"/>
<protein>
    <recommendedName>
        <fullName evidence="5">Secreted protein</fullName>
    </recommendedName>
</protein>
<dbReference type="RefSeq" id="WP_145179840.1">
    <property type="nucleotide sequence ID" value="NZ_CP037422.1"/>
</dbReference>
<organism evidence="3 4">
    <name type="scientific">Gimesia aquarii</name>
    <dbReference type="NCBI Taxonomy" id="2527964"/>
    <lineage>
        <taxon>Bacteria</taxon>
        <taxon>Pseudomonadati</taxon>
        <taxon>Planctomycetota</taxon>
        <taxon>Planctomycetia</taxon>
        <taxon>Planctomycetales</taxon>
        <taxon>Planctomycetaceae</taxon>
        <taxon>Gimesia</taxon>
    </lineage>
</organism>